<dbReference type="GO" id="GO:0005829">
    <property type="term" value="C:cytosol"/>
    <property type="evidence" value="ECO:0007669"/>
    <property type="project" value="TreeGrafter"/>
</dbReference>
<dbReference type="InterPro" id="IPR043129">
    <property type="entry name" value="ATPase_NBD"/>
</dbReference>
<evidence type="ECO:0000256" key="1">
    <source>
        <dbReference type="ARBA" id="ARBA00022741"/>
    </source>
</evidence>
<dbReference type="NCBIfam" id="NF009842">
    <property type="entry name" value="PRK13317.1"/>
    <property type="match status" value="1"/>
</dbReference>
<keyword evidence="4" id="KW-0418">Kinase</keyword>
<gene>
    <name evidence="4" type="primary">coaW</name>
    <name evidence="4" type="ORF">E5339_18170</name>
</gene>
<dbReference type="SUPFAM" id="SSF53067">
    <property type="entry name" value="Actin-like ATPase domain"/>
    <property type="match status" value="1"/>
</dbReference>
<dbReference type="EC" id="2.7.1.33" evidence="4"/>
<keyword evidence="2" id="KW-0067">ATP-binding</keyword>
<dbReference type="GO" id="GO:0005524">
    <property type="term" value="F:ATP binding"/>
    <property type="evidence" value="ECO:0007669"/>
    <property type="project" value="UniProtKB-KW"/>
</dbReference>
<accession>A0A4S2FGU1</accession>
<dbReference type="Proteomes" id="UP000310760">
    <property type="component" value="Unassembled WGS sequence"/>
</dbReference>
<dbReference type="EMBL" id="SRYJ01000048">
    <property type="protein sequence ID" value="TGY68011.1"/>
    <property type="molecule type" value="Genomic_DNA"/>
</dbReference>
<organism evidence="4 5">
    <name type="scientific">Phocaeicola sartorii</name>
    <dbReference type="NCBI Taxonomy" id="671267"/>
    <lineage>
        <taxon>Bacteria</taxon>
        <taxon>Pseudomonadati</taxon>
        <taxon>Bacteroidota</taxon>
        <taxon>Bacteroidia</taxon>
        <taxon>Bacteroidales</taxon>
        <taxon>Bacteroidaceae</taxon>
        <taxon>Phocaeicola</taxon>
    </lineage>
</organism>
<name>A0A4S2FGU1_9BACT</name>
<keyword evidence="1" id="KW-0547">Nucleotide-binding</keyword>
<dbReference type="GO" id="GO:0004594">
    <property type="term" value="F:pantothenate kinase activity"/>
    <property type="evidence" value="ECO:0007669"/>
    <property type="project" value="UniProtKB-EC"/>
</dbReference>
<keyword evidence="3" id="KW-0173">Coenzyme A biosynthesis</keyword>
<dbReference type="Gene3D" id="3.30.420.40">
    <property type="match status" value="1"/>
</dbReference>
<dbReference type="RefSeq" id="WP_135952492.1">
    <property type="nucleotide sequence ID" value="NZ_CAJUNV010000006.1"/>
</dbReference>
<evidence type="ECO:0000313" key="5">
    <source>
        <dbReference type="Proteomes" id="UP000310760"/>
    </source>
</evidence>
<dbReference type="InterPro" id="IPR004567">
    <property type="entry name" value="Type_II_PanK"/>
</dbReference>
<dbReference type="AlphaFoldDB" id="A0A4S2FGU1"/>
<evidence type="ECO:0000256" key="3">
    <source>
        <dbReference type="ARBA" id="ARBA00022993"/>
    </source>
</evidence>
<dbReference type="GO" id="GO:0015937">
    <property type="term" value="P:coenzyme A biosynthetic process"/>
    <property type="evidence" value="ECO:0007669"/>
    <property type="project" value="UniProtKB-KW"/>
</dbReference>
<reference evidence="4 5" key="1">
    <citation type="submission" date="2019-04" db="EMBL/GenBank/DDBJ databases">
        <title>Microbes associate with the intestines of laboratory mice.</title>
        <authorList>
            <person name="Navarre W."/>
            <person name="Wong E."/>
            <person name="Huang K."/>
            <person name="Tropini C."/>
            <person name="Ng K."/>
            <person name="Yu B."/>
        </authorList>
    </citation>
    <scope>NUCLEOTIDE SEQUENCE [LARGE SCALE GENOMIC DNA]</scope>
    <source>
        <strain evidence="4 5">NM22_B1</strain>
    </source>
</reference>
<proteinExistence type="predicted"/>
<comment type="caution">
    <text evidence="4">The sequence shown here is derived from an EMBL/GenBank/DDBJ whole genome shotgun (WGS) entry which is preliminary data.</text>
</comment>
<evidence type="ECO:0000256" key="2">
    <source>
        <dbReference type="ARBA" id="ARBA00022840"/>
    </source>
</evidence>
<evidence type="ECO:0000313" key="4">
    <source>
        <dbReference type="EMBL" id="TGY68011.1"/>
    </source>
</evidence>
<dbReference type="Pfam" id="PF03630">
    <property type="entry name" value="Fumble"/>
    <property type="match status" value="1"/>
</dbReference>
<keyword evidence="4" id="KW-0808">Transferase</keyword>
<dbReference type="PANTHER" id="PTHR12280">
    <property type="entry name" value="PANTOTHENATE KINASE"/>
    <property type="match status" value="1"/>
</dbReference>
<dbReference type="CDD" id="cd24085">
    <property type="entry name" value="ASKHA_NBD_PanK-II_bac"/>
    <property type="match status" value="1"/>
</dbReference>
<sequence length="273" mass="29320">MGMVIGIDVGGSTTKIIGVDKEGIKHPMIVKAEDPITSLFGAFGKYIYDNGISLNDIEKVMLTGVGSAYVNQPLYGLPTDHTDEFLANGLGAHYNSRLQDLIVVSMGTGTSFVKVEGENISHIGGIGIGGGTIQGLSRLLLKTQNIHQVVDMAEKGIIENIDLQIKDICNTPLPGLPLDATASTFGKANSNASMEDVAAGIIHMVLQSIGQSVILAALNSHIKDFVLIGNLTKMPQCKKIFPVMEEMYQCHFWIPEYAEYRTALGAALAYTHK</sequence>
<dbReference type="PANTHER" id="PTHR12280:SF20">
    <property type="entry name" value="4'-PHOSPHOPANTETHEINE PHOSPHATASE"/>
    <property type="match status" value="1"/>
</dbReference>
<protein>
    <submittedName>
        <fullName evidence="4">Type II pantothenate kinase</fullName>
        <ecNumber evidence="4">2.7.1.33</ecNumber>
    </submittedName>
</protein>